<gene>
    <name evidence="1" type="ORF">IL45_12670</name>
    <name evidence="2" type="ORF">LY02_02448</name>
</gene>
<dbReference type="EMBL" id="PVNA01000005">
    <property type="protein sequence ID" value="PRX12796.1"/>
    <property type="molecule type" value="Genomic_DNA"/>
</dbReference>
<dbReference type="InterPro" id="IPR008993">
    <property type="entry name" value="TIMP-like_OB-fold"/>
</dbReference>
<evidence type="ECO:0008006" key="5">
    <source>
        <dbReference type="Google" id="ProtNLM"/>
    </source>
</evidence>
<evidence type="ECO:0000313" key="4">
    <source>
        <dbReference type="Proteomes" id="UP000239997"/>
    </source>
</evidence>
<dbReference type="SUPFAM" id="SSF50242">
    <property type="entry name" value="TIMP-like"/>
    <property type="match status" value="1"/>
</dbReference>
<dbReference type="Gene3D" id="2.40.50.120">
    <property type="match status" value="1"/>
</dbReference>
<comment type="caution">
    <text evidence="1">The sequence shown here is derived from an EMBL/GenBank/DDBJ whole genome shotgun (WGS) entry which is preliminary data.</text>
</comment>
<protein>
    <recommendedName>
        <fullName evidence="5">CbiN domain protein</fullName>
    </recommendedName>
</protein>
<name>A0A084JVJ0_NONUL</name>
<dbReference type="AlphaFoldDB" id="A0A084JVJ0"/>
<organism evidence="1 3">
    <name type="scientific">Nonlabens ulvanivorans</name>
    <name type="common">Persicivirga ulvanivorans</name>
    <dbReference type="NCBI Taxonomy" id="906888"/>
    <lineage>
        <taxon>Bacteria</taxon>
        <taxon>Pseudomonadati</taxon>
        <taxon>Bacteroidota</taxon>
        <taxon>Flavobacteriia</taxon>
        <taxon>Flavobacteriales</taxon>
        <taxon>Flavobacteriaceae</taxon>
        <taxon>Nonlabens</taxon>
    </lineage>
</organism>
<proteinExistence type="predicted"/>
<dbReference type="Proteomes" id="UP000239997">
    <property type="component" value="Unassembled WGS sequence"/>
</dbReference>
<dbReference type="OrthoDB" id="827860at2"/>
<dbReference type="RefSeq" id="WP_036584460.1">
    <property type="nucleotide sequence ID" value="NZ_JBDUVK010000203.1"/>
</dbReference>
<keyword evidence="4" id="KW-1185">Reference proteome</keyword>
<accession>A0A084JVJ0</accession>
<reference evidence="2 4" key="2">
    <citation type="submission" date="2018-03" db="EMBL/GenBank/DDBJ databases">
        <title>Genomic Encyclopedia of Archaeal and Bacterial Type Strains, Phase II (KMG-II): from individual species to whole genera.</title>
        <authorList>
            <person name="Goeker M."/>
        </authorList>
    </citation>
    <scope>NUCLEOTIDE SEQUENCE [LARGE SCALE GENOMIC DNA]</scope>
    <source>
        <strain evidence="2 4">DSM 22727</strain>
    </source>
</reference>
<evidence type="ECO:0000313" key="3">
    <source>
        <dbReference type="Proteomes" id="UP000028531"/>
    </source>
</evidence>
<evidence type="ECO:0000313" key="1">
    <source>
        <dbReference type="EMBL" id="KEZ92974.1"/>
    </source>
</evidence>
<sequence length="162" mass="18762">MNYYKLILLFLVLPFESDYCTCPPPRHWEKAASIEYEYSEVVFVGDVKSFSNDKNKFTIEVCEVFKGDLKSGQIILGKNLRSCYPYIDRGGSWLLFGNHSQIFEVNECGISSNIEKPRQLMIPIKSLSVISKNRRIEEKTQRENDAKEAMQNLLTQLRNIVL</sequence>
<evidence type="ECO:0000313" key="2">
    <source>
        <dbReference type="EMBL" id="PRX12796.1"/>
    </source>
</evidence>
<dbReference type="EMBL" id="JPJI01000032">
    <property type="protein sequence ID" value="KEZ92974.1"/>
    <property type="molecule type" value="Genomic_DNA"/>
</dbReference>
<reference evidence="1 3" key="1">
    <citation type="submission" date="2014-07" db="EMBL/GenBank/DDBJ databases">
        <title>Draft genome sequence of Nonlabens ulvanivorans, an ulvan degrading bacterium.</title>
        <authorList>
            <person name="Kopel M."/>
            <person name="Helbert W."/>
            <person name="Henrissat B."/>
            <person name="Doniger T."/>
            <person name="Banin E."/>
        </authorList>
    </citation>
    <scope>NUCLEOTIDE SEQUENCE [LARGE SCALE GENOMIC DNA]</scope>
    <source>
        <strain evidence="1 3">PLR</strain>
    </source>
</reference>
<dbReference type="Proteomes" id="UP000028531">
    <property type="component" value="Unassembled WGS sequence"/>
</dbReference>